<dbReference type="PANTHER" id="PTHR44111">
    <property type="entry name" value="ELONGATOR COMPLEX PROTEIN 2"/>
    <property type="match status" value="1"/>
</dbReference>
<comment type="subcellular location">
    <subcellularLocation>
        <location evidence="2">Cytoplasm</location>
    </subcellularLocation>
    <subcellularLocation>
        <location evidence="1">Nucleus</location>
    </subcellularLocation>
</comment>
<proteinExistence type="predicted"/>
<accession>A0A9W9Z8B3</accession>
<organism evidence="8 9">
    <name type="scientific">Desmophyllum pertusum</name>
    <dbReference type="NCBI Taxonomy" id="174260"/>
    <lineage>
        <taxon>Eukaryota</taxon>
        <taxon>Metazoa</taxon>
        <taxon>Cnidaria</taxon>
        <taxon>Anthozoa</taxon>
        <taxon>Hexacorallia</taxon>
        <taxon>Scleractinia</taxon>
        <taxon>Caryophylliina</taxon>
        <taxon>Caryophylliidae</taxon>
        <taxon>Desmophyllum</taxon>
    </lineage>
</organism>
<dbReference type="PANTHER" id="PTHR44111:SF1">
    <property type="entry name" value="ELONGATOR COMPLEX PROTEIN 2"/>
    <property type="match status" value="1"/>
</dbReference>
<dbReference type="SUPFAM" id="SSF50998">
    <property type="entry name" value="Quinoprotein alcohol dehydrogenase-like"/>
    <property type="match status" value="1"/>
</dbReference>
<name>A0A9W9Z8B3_9CNID</name>
<reference evidence="8" key="1">
    <citation type="submission" date="2023-01" db="EMBL/GenBank/DDBJ databases">
        <title>Genome assembly of the deep-sea coral Lophelia pertusa.</title>
        <authorList>
            <person name="Herrera S."/>
            <person name="Cordes E."/>
        </authorList>
    </citation>
    <scope>NUCLEOTIDE SEQUENCE</scope>
    <source>
        <strain evidence="8">USNM1676648</strain>
        <tissue evidence="8">Polyp</tissue>
    </source>
</reference>
<dbReference type="GO" id="GO:0002098">
    <property type="term" value="P:tRNA wobble uridine modification"/>
    <property type="evidence" value="ECO:0007669"/>
    <property type="project" value="InterPro"/>
</dbReference>
<evidence type="ECO:0000256" key="5">
    <source>
        <dbReference type="ARBA" id="ARBA00022737"/>
    </source>
</evidence>
<dbReference type="OrthoDB" id="27911at2759"/>
<dbReference type="GO" id="GO:0005634">
    <property type="term" value="C:nucleus"/>
    <property type="evidence" value="ECO:0007669"/>
    <property type="project" value="UniProtKB-SubCell"/>
</dbReference>
<evidence type="ECO:0000256" key="1">
    <source>
        <dbReference type="ARBA" id="ARBA00004123"/>
    </source>
</evidence>
<dbReference type="GO" id="GO:0033588">
    <property type="term" value="C:elongator holoenzyme complex"/>
    <property type="evidence" value="ECO:0007669"/>
    <property type="project" value="InterPro"/>
</dbReference>
<dbReference type="AlphaFoldDB" id="A0A9W9Z8B3"/>
<evidence type="ECO:0000256" key="6">
    <source>
        <dbReference type="ARBA" id="ARBA00023242"/>
    </source>
</evidence>
<protein>
    <submittedName>
        <fullName evidence="8">Elongator subunit elp2</fullName>
    </submittedName>
</protein>
<keyword evidence="6" id="KW-0539">Nucleus</keyword>
<comment type="caution">
    <text evidence="8">The sequence shown here is derived from an EMBL/GenBank/DDBJ whole genome shotgun (WGS) entry which is preliminary data.</text>
</comment>
<evidence type="ECO:0000256" key="4">
    <source>
        <dbReference type="ARBA" id="ARBA00022574"/>
    </source>
</evidence>
<keyword evidence="3" id="KW-0963">Cytoplasm</keyword>
<feature type="region of interest" description="Disordered" evidence="7">
    <location>
        <begin position="1"/>
        <end position="29"/>
    </location>
</feature>
<keyword evidence="4" id="KW-0853">WD repeat</keyword>
<dbReference type="GO" id="GO:0005737">
    <property type="term" value="C:cytoplasm"/>
    <property type="evidence" value="ECO:0007669"/>
    <property type="project" value="UniProtKB-SubCell"/>
</dbReference>
<gene>
    <name evidence="8" type="primary">ELP2_3</name>
    <name evidence="8" type="ORF">OS493_030999</name>
</gene>
<dbReference type="InterPro" id="IPR011047">
    <property type="entry name" value="Quinoprotein_ADH-like_sf"/>
</dbReference>
<keyword evidence="5" id="KW-0677">Repeat</keyword>
<evidence type="ECO:0000256" key="2">
    <source>
        <dbReference type="ARBA" id="ARBA00004496"/>
    </source>
</evidence>
<dbReference type="InterPro" id="IPR037289">
    <property type="entry name" value="Elp2"/>
</dbReference>
<feature type="compositionally biased region" description="Basic and acidic residues" evidence="7">
    <location>
        <begin position="7"/>
        <end position="18"/>
    </location>
</feature>
<evidence type="ECO:0000256" key="3">
    <source>
        <dbReference type="ARBA" id="ARBA00022490"/>
    </source>
</evidence>
<dbReference type="InterPro" id="IPR015943">
    <property type="entry name" value="WD40/YVTN_repeat-like_dom_sf"/>
</dbReference>
<evidence type="ECO:0000256" key="7">
    <source>
        <dbReference type="SAM" id="MobiDB-lite"/>
    </source>
</evidence>
<evidence type="ECO:0000313" key="8">
    <source>
        <dbReference type="EMBL" id="KAJ7377041.1"/>
    </source>
</evidence>
<dbReference type="Proteomes" id="UP001163046">
    <property type="component" value="Unassembled WGS sequence"/>
</dbReference>
<evidence type="ECO:0000313" key="9">
    <source>
        <dbReference type="Proteomes" id="UP001163046"/>
    </source>
</evidence>
<keyword evidence="9" id="KW-1185">Reference proteome</keyword>
<dbReference type="EMBL" id="MU826384">
    <property type="protein sequence ID" value="KAJ7377041.1"/>
    <property type="molecule type" value="Genomic_DNA"/>
</dbReference>
<sequence>MCTGDIDGLRRDLEDPARPMKSSTFASEEPQPFTPMTLKVVGLNMGQLIMIQRARQKGEKYGHGYEIFCVAASPDGSLLASACKASKPEHAALILWDTATWRQVIMWSDKDAPKDNWQAVSSPLDVGEPATAVDIAPVVSNNSRYILAVGTESGRISLYSCV</sequence>
<dbReference type="Gene3D" id="2.130.10.10">
    <property type="entry name" value="YVTN repeat-like/Quinoprotein amine dehydrogenase"/>
    <property type="match status" value="1"/>
</dbReference>